<dbReference type="InterPro" id="IPR025201">
    <property type="entry name" value="KdpD_TM"/>
</dbReference>
<keyword evidence="6 14" id="KW-0812">Transmembrane</keyword>
<dbReference type="SUPFAM" id="SSF47384">
    <property type="entry name" value="Homodimeric domain of signal transducing histidine kinase"/>
    <property type="match status" value="1"/>
</dbReference>
<evidence type="ECO:0000313" key="18">
    <source>
        <dbReference type="Proteomes" id="UP001152321"/>
    </source>
</evidence>
<dbReference type="GO" id="GO:0005524">
    <property type="term" value="F:ATP binding"/>
    <property type="evidence" value="ECO:0007669"/>
    <property type="project" value="UniProtKB-KW"/>
</dbReference>
<dbReference type="Gene3D" id="3.40.50.2300">
    <property type="match status" value="1"/>
</dbReference>
<evidence type="ECO:0000256" key="6">
    <source>
        <dbReference type="ARBA" id="ARBA00022692"/>
    </source>
</evidence>
<dbReference type="InterPro" id="IPR001789">
    <property type="entry name" value="Sig_transdc_resp-reg_receiver"/>
</dbReference>
<dbReference type="Pfam" id="PF13493">
    <property type="entry name" value="DUF4118"/>
    <property type="match status" value="1"/>
</dbReference>
<dbReference type="EC" id="2.7.13.3" evidence="3"/>
<dbReference type="SMART" id="SM00388">
    <property type="entry name" value="HisKA"/>
    <property type="match status" value="1"/>
</dbReference>
<keyword evidence="5" id="KW-0808">Transferase</keyword>
<dbReference type="SUPFAM" id="SSF55874">
    <property type="entry name" value="ATPase domain of HSP90 chaperone/DNA topoisomerase II/histidine kinase"/>
    <property type="match status" value="1"/>
</dbReference>
<feature type="transmembrane region" description="Helical" evidence="14">
    <location>
        <begin position="21"/>
        <end position="42"/>
    </location>
</feature>
<evidence type="ECO:0000313" key="17">
    <source>
        <dbReference type="EMBL" id="MDG0815958.1"/>
    </source>
</evidence>
<proteinExistence type="predicted"/>
<evidence type="ECO:0000259" key="15">
    <source>
        <dbReference type="PROSITE" id="PS50109"/>
    </source>
</evidence>
<evidence type="ECO:0000256" key="5">
    <source>
        <dbReference type="ARBA" id="ARBA00022679"/>
    </source>
</evidence>
<feature type="transmembrane region" description="Helical" evidence="14">
    <location>
        <begin position="99"/>
        <end position="118"/>
    </location>
</feature>
<dbReference type="SUPFAM" id="SSF52172">
    <property type="entry name" value="CheY-like"/>
    <property type="match status" value="1"/>
</dbReference>
<dbReference type="PANTHER" id="PTHR45339">
    <property type="entry name" value="HYBRID SIGNAL TRANSDUCTION HISTIDINE KINASE J"/>
    <property type="match status" value="1"/>
</dbReference>
<keyword evidence="7" id="KW-0547">Nucleotide-binding</keyword>
<dbReference type="PROSITE" id="PS50110">
    <property type="entry name" value="RESPONSE_REGULATORY"/>
    <property type="match status" value="1"/>
</dbReference>
<evidence type="ECO:0000256" key="13">
    <source>
        <dbReference type="PROSITE-ProRule" id="PRU00169"/>
    </source>
</evidence>
<evidence type="ECO:0000256" key="7">
    <source>
        <dbReference type="ARBA" id="ARBA00022741"/>
    </source>
</evidence>
<evidence type="ECO:0000256" key="4">
    <source>
        <dbReference type="ARBA" id="ARBA00022553"/>
    </source>
</evidence>
<reference evidence="17" key="1">
    <citation type="submission" date="2022-08" db="EMBL/GenBank/DDBJ databases">
        <title>Novel Bdellovibrio Species Isolated from Svalbard: Designation Bdellovibrio svalbardensis.</title>
        <authorList>
            <person name="Mitchell R.J."/>
            <person name="Choi S.Y."/>
        </authorList>
    </citation>
    <scope>NUCLEOTIDE SEQUENCE</scope>
    <source>
        <strain evidence="17">PAP01</strain>
    </source>
</reference>
<evidence type="ECO:0000256" key="8">
    <source>
        <dbReference type="ARBA" id="ARBA00022777"/>
    </source>
</evidence>
<keyword evidence="10 14" id="KW-1133">Transmembrane helix</keyword>
<evidence type="ECO:0000256" key="10">
    <source>
        <dbReference type="ARBA" id="ARBA00022989"/>
    </source>
</evidence>
<dbReference type="Gene3D" id="1.20.120.620">
    <property type="entry name" value="Backbone structure of the membrane domain of e. Coli histidine kinase receptor kdpd"/>
    <property type="match status" value="1"/>
</dbReference>
<dbReference type="Pfam" id="PF00512">
    <property type="entry name" value="HisKA"/>
    <property type="match status" value="1"/>
</dbReference>
<protein>
    <recommendedName>
        <fullName evidence="3">histidine kinase</fullName>
        <ecNumber evidence="3">2.7.13.3</ecNumber>
    </recommendedName>
</protein>
<dbReference type="PROSITE" id="PS50109">
    <property type="entry name" value="HIS_KIN"/>
    <property type="match status" value="1"/>
</dbReference>
<dbReference type="PRINTS" id="PR00344">
    <property type="entry name" value="BCTRLSENSOR"/>
</dbReference>
<keyword evidence="12 14" id="KW-0472">Membrane</keyword>
<comment type="catalytic activity">
    <reaction evidence="1">
        <text>ATP + protein L-histidine = ADP + protein N-phospho-L-histidine.</text>
        <dbReference type="EC" id="2.7.13.3"/>
    </reaction>
</comment>
<dbReference type="Pfam" id="PF02518">
    <property type="entry name" value="HATPase_c"/>
    <property type="match status" value="1"/>
</dbReference>
<name>A0ABT6DLF8_9BACT</name>
<dbReference type="SMART" id="SM00387">
    <property type="entry name" value="HATPase_c"/>
    <property type="match status" value="1"/>
</dbReference>
<feature type="modified residue" description="4-aspartylphosphate" evidence="13">
    <location>
        <position position="443"/>
    </location>
</feature>
<dbReference type="Gene3D" id="3.30.565.10">
    <property type="entry name" value="Histidine kinase-like ATPase, C-terminal domain"/>
    <property type="match status" value="1"/>
</dbReference>
<dbReference type="CDD" id="cd17546">
    <property type="entry name" value="REC_hyHK_CKI1_RcsC-like"/>
    <property type="match status" value="1"/>
</dbReference>
<dbReference type="InterPro" id="IPR004358">
    <property type="entry name" value="Sig_transdc_His_kin-like_C"/>
</dbReference>
<dbReference type="CDD" id="cd16922">
    <property type="entry name" value="HATPase_EvgS-ArcB-TorS-like"/>
    <property type="match status" value="1"/>
</dbReference>
<dbReference type="Pfam" id="PF00072">
    <property type="entry name" value="Response_reg"/>
    <property type="match status" value="1"/>
</dbReference>
<evidence type="ECO:0000256" key="3">
    <source>
        <dbReference type="ARBA" id="ARBA00012438"/>
    </source>
</evidence>
<sequence length="517" mass="58103">MTSFISSKLIKTVAPSNKPKAIFYNIFATALIVIFAAALRIWPLNVLGASLAWLTFYPAIMIASLLGGLYSGLFSVGLSCLIVIYAWPLLAPRPFVSDFADWIGLVFFILIGLMISFISEGIRRANARAIAAQKQAETANQAKSIFLASMSHELRTPLNSILGFSELMRNSTTIDDEQRTYLDIINRSGEHLLQLINEVLDMAKIEAGHTILEIKPFDITETIRDLESMMHLRAEQKGLELQFESSAEAAHFIEGDEGKLRQILINLLNNAIKFTQKGKIMLRLRFHNQDSLQQLIIEVEDTGRGISTQDQERIFEPFVQVDPKNTQKGTGLGLAIVKKYVDLMQGKIQVHSELNKGSVFRVEIPVPEAKTNPSATGLSKKWVVGLEPHQPEYRVLIVEDQIENQILLRKLLEKAGFKTQLAESGQEAIEKFSKFKPHLIFMDRRISGIDGLEATRQIRSLEHGKEVKIIGVSASVLDDQRKEMLSQGMDDFISKPYKAAEIFDSIEKSLPVRYLYK</sequence>
<comment type="caution">
    <text evidence="17">The sequence shown here is derived from an EMBL/GenBank/DDBJ whole genome shotgun (WGS) entry which is preliminary data.</text>
</comment>
<feature type="domain" description="Histidine kinase" evidence="15">
    <location>
        <begin position="149"/>
        <end position="368"/>
    </location>
</feature>
<dbReference type="PANTHER" id="PTHR45339:SF1">
    <property type="entry name" value="HYBRID SIGNAL TRANSDUCTION HISTIDINE KINASE J"/>
    <property type="match status" value="1"/>
</dbReference>
<keyword evidence="18" id="KW-1185">Reference proteome</keyword>
<evidence type="ECO:0000256" key="1">
    <source>
        <dbReference type="ARBA" id="ARBA00000085"/>
    </source>
</evidence>
<dbReference type="EMBL" id="JANRMI010000002">
    <property type="protein sequence ID" value="MDG0815958.1"/>
    <property type="molecule type" value="Genomic_DNA"/>
</dbReference>
<dbReference type="InterPro" id="IPR036097">
    <property type="entry name" value="HisK_dim/P_sf"/>
</dbReference>
<dbReference type="CDD" id="cd00082">
    <property type="entry name" value="HisKA"/>
    <property type="match status" value="1"/>
</dbReference>
<dbReference type="Proteomes" id="UP001152321">
    <property type="component" value="Unassembled WGS sequence"/>
</dbReference>
<keyword evidence="9 17" id="KW-0067">ATP-binding</keyword>
<evidence type="ECO:0000256" key="14">
    <source>
        <dbReference type="SAM" id="Phobius"/>
    </source>
</evidence>
<dbReference type="RefSeq" id="WP_277577437.1">
    <property type="nucleotide sequence ID" value="NZ_JANRMI010000002.1"/>
</dbReference>
<evidence type="ECO:0000256" key="2">
    <source>
        <dbReference type="ARBA" id="ARBA00004141"/>
    </source>
</evidence>
<gene>
    <name evidence="17" type="ORF">NWE73_06270</name>
</gene>
<keyword evidence="8" id="KW-0418">Kinase</keyword>
<keyword evidence="4 13" id="KW-0597">Phosphoprotein</keyword>
<evidence type="ECO:0000256" key="12">
    <source>
        <dbReference type="ARBA" id="ARBA00023136"/>
    </source>
</evidence>
<evidence type="ECO:0000256" key="9">
    <source>
        <dbReference type="ARBA" id="ARBA00022840"/>
    </source>
</evidence>
<feature type="domain" description="Response regulatory" evidence="16">
    <location>
        <begin position="394"/>
        <end position="510"/>
    </location>
</feature>
<dbReference type="SMART" id="SM00448">
    <property type="entry name" value="REC"/>
    <property type="match status" value="1"/>
</dbReference>
<dbReference type="InterPro" id="IPR003661">
    <property type="entry name" value="HisK_dim/P_dom"/>
</dbReference>
<evidence type="ECO:0000256" key="11">
    <source>
        <dbReference type="ARBA" id="ARBA00023012"/>
    </source>
</evidence>
<dbReference type="InterPro" id="IPR038318">
    <property type="entry name" value="KdpD_sf"/>
</dbReference>
<organism evidence="17 18">
    <name type="scientific">Bdellovibrio svalbardensis</name>
    <dbReference type="NCBI Taxonomy" id="2972972"/>
    <lineage>
        <taxon>Bacteria</taxon>
        <taxon>Pseudomonadati</taxon>
        <taxon>Bdellovibrionota</taxon>
        <taxon>Bdellovibrionia</taxon>
        <taxon>Bdellovibrionales</taxon>
        <taxon>Pseudobdellovibrionaceae</taxon>
        <taxon>Bdellovibrio</taxon>
    </lineage>
</organism>
<evidence type="ECO:0000259" key="16">
    <source>
        <dbReference type="PROSITE" id="PS50110"/>
    </source>
</evidence>
<dbReference type="Gene3D" id="1.10.287.130">
    <property type="match status" value="1"/>
</dbReference>
<dbReference type="InterPro" id="IPR011006">
    <property type="entry name" value="CheY-like_superfamily"/>
</dbReference>
<keyword evidence="11" id="KW-0902">Two-component regulatory system</keyword>
<accession>A0ABT6DLF8</accession>
<comment type="subcellular location">
    <subcellularLocation>
        <location evidence="2">Membrane</location>
        <topology evidence="2">Multi-pass membrane protein</topology>
    </subcellularLocation>
</comment>
<dbReference type="InterPro" id="IPR005467">
    <property type="entry name" value="His_kinase_dom"/>
</dbReference>
<feature type="transmembrane region" description="Helical" evidence="14">
    <location>
        <begin position="54"/>
        <end position="87"/>
    </location>
</feature>
<dbReference type="InterPro" id="IPR003594">
    <property type="entry name" value="HATPase_dom"/>
</dbReference>
<dbReference type="InterPro" id="IPR036890">
    <property type="entry name" value="HATPase_C_sf"/>
</dbReference>